<keyword evidence="1" id="KW-0812">Transmembrane</keyword>
<proteinExistence type="predicted"/>
<dbReference type="EMBL" id="BSTJ01000003">
    <property type="protein sequence ID" value="GLY74712.1"/>
    <property type="molecule type" value="Genomic_DNA"/>
</dbReference>
<protein>
    <submittedName>
        <fullName evidence="2">Uncharacterized protein</fullName>
    </submittedName>
</protein>
<organism evidence="2 3">
    <name type="scientific">Actinoallomurus iriomotensis</name>
    <dbReference type="NCBI Taxonomy" id="478107"/>
    <lineage>
        <taxon>Bacteria</taxon>
        <taxon>Bacillati</taxon>
        <taxon>Actinomycetota</taxon>
        <taxon>Actinomycetes</taxon>
        <taxon>Streptosporangiales</taxon>
        <taxon>Thermomonosporaceae</taxon>
        <taxon>Actinoallomurus</taxon>
    </lineage>
</organism>
<gene>
    <name evidence="2" type="ORF">Airi01_029790</name>
</gene>
<sequence>MSTPHGGSHAQKQYWSWRSMVTGTVDAITFTGALAVAATLTVAAVHARSRQPHATTRPGTVAVAPHRTAACVNFRLTSGDRQSTIDA</sequence>
<evidence type="ECO:0000313" key="3">
    <source>
        <dbReference type="Proteomes" id="UP001165135"/>
    </source>
</evidence>
<evidence type="ECO:0000313" key="2">
    <source>
        <dbReference type="EMBL" id="GLY74712.1"/>
    </source>
</evidence>
<feature type="transmembrane region" description="Helical" evidence="1">
    <location>
        <begin position="27"/>
        <end position="47"/>
    </location>
</feature>
<dbReference type="RefSeq" id="WP_285620752.1">
    <property type="nucleotide sequence ID" value="NZ_BSTJ01000003.1"/>
</dbReference>
<dbReference type="Proteomes" id="UP001165135">
    <property type="component" value="Unassembled WGS sequence"/>
</dbReference>
<reference evidence="2" key="1">
    <citation type="submission" date="2023-03" db="EMBL/GenBank/DDBJ databases">
        <title>Actinoallomurus iriomotensis NBRC 103681.</title>
        <authorList>
            <person name="Ichikawa N."/>
            <person name="Sato H."/>
            <person name="Tonouchi N."/>
        </authorList>
    </citation>
    <scope>NUCLEOTIDE SEQUENCE</scope>
    <source>
        <strain evidence="2">NBRC 103681</strain>
    </source>
</reference>
<comment type="caution">
    <text evidence="2">The sequence shown here is derived from an EMBL/GenBank/DDBJ whole genome shotgun (WGS) entry which is preliminary data.</text>
</comment>
<accession>A0A9W6RIK7</accession>
<evidence type="ECO:0000256" key="1">
    <source>
        <dbReference type="SAM" id="Phobius"/>
    </source>
</evidence>
<keyword evidence="1" id="KW-1133">Transmembrane helix</keyword>
<dbReference type="AlphaFoldDB" id="A0A9W6RIK7"/>
<keyword evidence="1" id="KW-0472">Membrane</keyword>
<name>A0A9W6RIK7_9ACTN</name>